<dbReference type="Proteomes" id="UP001652660">
    <property type="component" value="Chromosome 8c"/>
</dbReference>
<dbReference type="PANTHER" id="PTHR33240">
    <property type="entry name" value="OS08G0508500 PROTEIN"/>
    <property type="match status" value="1"/>
</dbReference>
<evidence type="ECO:0000313" key="2">
    <source>
        <dbReference type="RefSeq" id="XP_071918789.1"/>
    </source>
</evidence>
<sequence length="269" mass="30337">MYEEIIYGPEDAVPLTSNNHEAIVMEVITCKYKVKKVYIDNGSAIDVLYYKTFKELQLEDKQLIRVRTPLIGFASPPVRLEGMITLMVTVGVSPKCQTVPVNFAVVKAPSSYNMILGRPTLNALQAVARTCYIATLKGKKKLVVQIASLEPWEPVERKERLETDEELIELPISKERPDCVVKTGSCLSELTRKALESLLAEYAEIFAWSAEDMPEIPSKLAIHKLHVDPNIRPVKQKKRNFASERNEVVKDKVGKLLEAKIMNAVFYST</sequence>
<gene>
    <name evidence="2" type="primary">LOC140013414</name>
</gene>
<accession>A0ABM4VGY4</accession>
<proteinExistence type="predicted"/>
<dbReference type="InterPro" id="IPR021109">
    <property type="entry name" value="Peptidase_aspartic_dom_sf"/>
</dbReference>
<evidence type="ECO:0000313" key="1">
    <source>
        <dbReference type="Proteomes" id="UP001652660"/>
    </source>
</evidence>
<dbReference type="CDD" id="cd00303">
    <property type="entry name" value="retropepsin_like"/>
    <property type="match status" value="1"/>
</dbReference>
<evidence type="ECO:0008006" key="3">
    <source>
        <dbReference type="Google" id="ProtNLM"/>
    </source>
</evidence>
<protein>
    <recommendedName>
        <fullName evidence="3">Reverse transcriptase domain-containing protein</fullName>
    </recommendedName>
</protein>
<dbReference type="GeneID" id="140013414"/>
<keyword evidence="1" id="KW-1185">Reference proteome</keyword>
<organism evidence="1 2">
    <name type="scientific">Coffea arabica</name>
    <name type="common">Arabian coffee</name>
    <dbReference type="NCBI Taxonomy" id="13443"/>
    <lineage>
        <taxon>Eukaryota</taxon>
        <taxon>Viridiplantae</taxon>
        <taxon>Streptophyta</taxon>
        <taxon>Embryophyta</taxon>
        <taxon>Tracheophyta</taxon>
        <taxon>Spermatophyta</taxon>
        <taxon>Magnoliopsida</taxon>
        <taxon>eudicotyledons</taxon>
        <taxon>Gunneridae</taxon>
        <taxon>Pentapetalae</taxon>
        <taxon>asterids</taxon>
        <taxon>lamiids</taxon>
        <taxon>Gentianales</taxon>
        <taxon>Rubiaceae</taxon>
        <taxon>Ixoroideae</taxon>
        <taxon>Gardenieae complex</taxon>
        <taxon>Bertiereae - Coffeeae clade</taxon>
        <taxon>Coffeeae</taxon>
        <taxon>Coffea</taxon>
    </lineage>
</organism>
<dbReference type="Gene3D" id="2.40.70.10">
    <property type="entry name" value="Acid Proteases"/>
    <property type="match status" value="1"/>
</dbReference>
<reference evidence="2" key="1">
    <citation type="submission" date="2025-08" db="UniProtKB">
        <authorList>
            <consortium name="RefSeq"/>
        </authorList>
    </citation>
    <scope>IDENTIFICATION</scope>
    <source>
        <tissue evidence="2">Leaves</tissue>
    </source>
</reference>
<dbReference type="PANTHER" id="PTHR33240:SF15">
    <property type="entry name" value="GAG-PRO-LIKE PROTEIN"/>
    <property type="match status" value="1"/>
</dbReference>
<name>A0ABM4VGY4_COFAR</name>
<dbReference type="RefSeq" id="XP_071918789.1">
    <property type="nucleotide sequence ID" value="XM_072062688.1"/>
</dbReference>